<dbReference type="InterPro" id="IPR008921">
    <property type="entry name" value="DNA_pol3_clamp-load_cplx_C"/>
</dbReference>
<dbReference type="InterPro" id="IPR047854">
    <property type="entry name" value="RFC_lid"/>
</dbReference>
<dbReference type="Gene3D" id="1.10.8.60">
    <property type="match status" value="1"/>
</dbReference>
<evidence type="ECO:0000313" key="6">
    <source>
        <dbReference type="Proteomes" id="UP001159427"/>
    </source>
</evidence>
<dbReference type="PANTHER" id="PTHR11669:SF20">
    <property type="entry name" value="REPLICATION FACTOR C SUBUNIT 4"/>
    <property type="match status" value="1"/>
</dbReference>
<dbReference type="Pfam" id="PF21960">
    <property type="entry name" value="RCF1-5-like_lid"/>
    <property type="match status" value="1"/>
</dbReference>
<dbReference type="InterPro" id="IPR013748">
    <property type="entry name" value="Rep_factorC_C"/>
</dbReference>
<evidence type="ECO:0000256" key="2">
    <source>
        <dbReference type="ARBA" id="ARBA00022741"/>
    </source>
</evidence>
<proteinExistence type="predicted"/>
<evidence type="ECO:0000256" key="1">
    <source>
        <dbReference type="ARBA" id="ARBA00022705"/>
    </source>
</evidence>
<sequence>MEKQTKSTRFCLICNYVSRIIEPLTSRCSKFRFKPLSTETLEKRLNMICKEENVNCDNKAIHELIKISEGDMRKAITYLQSAYRLKGEDIIEARDITEIAGVVPDDMADKLFAACGSDSFEKLDSTVKVSIVMIVVLHHACLLLCLQRSKRDGSSPRMFISRVQTSIWKQTVFLAQLLRYVLLKSYQQEIIAEGHAAAQIINQVHDRIVEMSELNDHQKSAILEKLAIVDKCLCDGADEYLQVLSLCSVMMQQFCHAGQT</sequence>
<dbReference type="Pfam" id="PF08542">
    <property type="entry name" value="Rep_fac_C"/>
    <property type="match status" value="1"/>
</dbReference>
<dbReference type="SUPFAM" id="SSF48019">
    <property type="entry name" value="post-AAA+ oligomerization domain-like"/>
    <property type="match status" value="1"/>
</dbReference>
<keyword evidence="3" id="KW-0067">ATP-binding</keyword>
<keyword evidence="2" id="KW-0547">Nucleotide-binding</keyword>
<keyword evidence="1" id="KW-0235">DNA replication</keyword>
<evidence type="ECO:0000313" key="5">
    <source>
        <dbReference type="EMBL" id="CAH3196296.1"/>
    </source>
</evidence>
<dbReference type="InterPro" id="IPR027417">
    <property type="entry name" value="P-loop_NTPase"/>
</dbReference>
<dbReference type="InterPro" id="IPR050238">
    <property type="entry name" value="DNA_Rep/Repair_Clamp_Loader"/>
</dbReference>
<feature type="domain" description="Replication factor C C-terminal" evidence="4">
    <location>
        <begin position="185"/>
        <end position="248"/>
    </location>
</feature>
<dbReference type="Proteomes" id="UP001159427">
    <property type="component" value="Unassembled WGS sequence"/>
</dbReference>
<dbReference type="PANTHER" id="PTHR11669">
    <property type="entry name" value="REPLICATION FACTOR C / DNA POLYMERASE III GAMMA-TAU SUBUNIT"/>
    <property type="match status" value="1"/>
</dbReference>
<protein>
    <recommendedName>
        <fullName evidence="4">Replication factor C C-terminal domain-containing protein</fullName>
    </recommendedName>
</protein>
<organism evidence="5 6">
    <name type="scientific">Porites evermanni</name>
    <dbReference type="NCBI Taxonomy" id="104178"/>
    <lineage>
        <taxon>Eukaryota</taxon>
        <taxon>Metazoa</taxon>
        <taxon>Cnidaria</taxon>
        <taxon>Anthozoa</taxon>
        <taxon>Hexacorallia</taxon>
        <taxon>Scleractinia</taxon>
        <taxon>Fungiina</taxon>
        <taxon>Poritidae</taxon>
        <taxon>Porites</taxon>
    </lineage>
</organism>
<accession>A0ABN8SYN3</accession>
<dbReference type="SUPFAM" id="SSF52540">
    <property type="entry name" value="P-loop containing nucleoside triphosphate hydrolases"/>
    <property type="match status" value="1"/>
</dbReference>
<gene>
    <name evidence="5" type="ORF">PEVE_00032275</name>
</gene>
<dbReference type="EMBL" id="CALNXI010004691">
    <property type="protein sequence ID" value="CAH3196296.1"/>
    <property type="molecule type" value="Genomic_DNA"/>
</dbReference>
<comment type="caution">
    <text evidence="5">The sequence shown here is derived from an EMBL/GenBank/DDBJ whole genome shotgun (WGS) entry which is preliminary data.</text>
</comment>
<reference evidence="5 6" key="1">
    <citation type="submission" date="2022-05" db="EMBL/GenBank/DDBJ databases">
        <authorList>
            <consortium name="Genoscope - CEA"/>
            <person name="William W."/>
        </authorList>
    </citation>
    <scope>NUCLEOTIDE SEQUENCE [LARGE SCALE GENOMIC DNA]</scope>
</reference>
<keyword evidence="6" id="KW-1185">Reference proteome</keyword>
<dbReference type="Gene3D" id="3.40.50.300">
    <property type="entry name" value="P-loop containing nucleotide triphosphate hydrolases"/>
    <property type="match status" value="1"/>
</dbReference>
<evidence type="ECO:0000256" key="3">
    <source>
        <dbReference type="ARBA" id="ARBA00022840"/>
    </source>
</evidence>
<dbReference type="Gene3D" id="1.20.272.10">
    <property type="match status" value="1"/>
</dbReference>
<evidence type="ECO:0000259" key="4">
    <source>
        <dbReference type="Pfam" id="PF08542"/>
    </source>
</evidence>
<dbReference type="CDD" id="cd18140">
    <property type="entry name" value="HLD_clamp_RFC"/>
    <property type="match status" value="1"/>
</dbReference>
<name>A0ABN8SYN3_9CNID</name>